<dbReference type="AlphaFoldDB" id="A0A396FQ32"/>
<name>A0A396FQ32_9FIRM</name>
<accession>A0A396FQ32</accession>
<dbReference type="Proteomes" id="UP000283683">
    <property type="component" value="Unassembled WGS sequence"/>
</dbReference>
<evidence type="ECO:0000313" key="3">
    <source>
        <dbReference type="EMBL" id="RHA92072.1"/>
    </source>
</evidence>
<dbReference type="Proteomes" id="UP000286220">
    <property type="component" value="Unassembled WGS sequence"/>
</dbReference>
<evidence type="ECO:0000313" key="7">
    <source>
        <dbReference type="Proteomes" id="UP000283683"/>
    </source>
</evidence>
<dbReference type="Proteomes" id="UP000266698">
    <property type="component" value="Unassembled WGS sequence"/>
</dbReference>
<dbReference type="EMBL" id="QSFZ01000008">
    <property type="protein sequence ID" value="RHA92072.1"/>
    <property type="molecule type" value="Genomic_DNA"/>
</dbReference>
<evidence type="ECO:0000313" key="2">
    <source>
        <dbReference type="EMBL" id="RGW86387.1"/>
    </source>
</evidence>
<evidence type="ECO:0000313" key="1">
    <source>
        <dbReference type="EMBL" id="RGN22373.1"/>
    </source>
</evidence>
<gene>
    <name evidence="4" type="ORF">DW001_04200</name>
    <name evidence="3" type="ORF">DW912_08620</name>
    <name evidence="2" type="ORF">DWV45_10435</name>
    <name evidence="1" type="ORF">DXB72_09755</name>
</gene>
<evidence type="ECO:0000313" key="6">
    <source>
        <dbReference type="Proteomes" id="UP000266698"/>
    </source>
</evidence>
<dbReference type="EMBL" id="QRPB01000004">
    <property type="protein sequence ID" value="RHL81293.1"/>
    <property type="molecule type" value="Genomic_DNA"/>
</dbReference>
<evidence type="ECO:0000313" key="5">
    <source>
        <dbReference type="Proteomes" id="UP000260970"/>
    </source>
</evidence>
<dbReference type="EMBL" id="QSUG01000009">
    <property type="protein sequence ID" value="RGN22373.1"/>
    <property type="molecule type" value="Genomic_DNA"/>
</dbReference>
<proteinExistence type="predicted"/>
<dbReference type="Proteomes" id="UP000260970">
    <property type="component" value="Unassembled WGS sequence"/>
</dbReference>
<comment type="caution">
    <text evidence="4">The sequence shown here is derived from an EMBL/GenBank/DDBJ whole genome shotgun (WGS) entry which is preliminary data.</text>
</comment>
<protein>
    <submittedName>
        <fullName evidence="4">Uncharacterized protein</fullName>
    </submittedName>
</protein>
<evidence type="ECO:0000313" key="8">
    <source>
        <dbReference type="Proteomes" id="UP000286220"/>
    </source>
</evidence>
<sequence length="62" mass="7364">MKIRKYLKISYINTAQDFGKSVTVSHQFITKPDVLVSNLSFSHIREIMVLELFYQERDNEKI</sequence>
<dbReference type="EMBL" id="QSAZ01000010">
    <property type="protein sequence ID" value="RGW86387.1"/>
    <property type="molecule type" value="Genomic_DNA"/>
</dbReference>
<reference evidence="5 6" key="1">
    <citation type="submission" date="2018-08" db="EMBL/GenBank/DDBJ databases">
        <title>A genome reference for cultivated species of the human gut microbiota.</title>
        <authorList>
            <person name="Zou Y."/>
            <person name="Xue W."/>
            <person name="Luo G."/>
        </authorList>
    </citation>
    <scope>NUCLEOTIDE SEQUENCE [LARGE SCALE GENOMIC DNA]</scope>
    <source>
        <strain evidence="2 7">AF06-19</strain>
        <strain evidence="4 6">AF36-2BH</strain>
        <strain evidence="3 8">AM42-17AT</strain>
        <strain evidence="1 5">OM05-6AA</strain>
    </source>
</reference>
<organism evidence="4 6">
    <name type="scientific">Agathobacter rectalis</name>
    <dbReference type="NCBI Taxonomy" id="39491"/>
    <lineage>
        <taxon>Bacteria</taxon>
        <taxon>Bacillati</taxon>
        <taxon>Bacillota</taxon>
        <taxon>Clostridia</taxon>
        <taxon>Lachnospirales</taxon>
        <taxon>Lachnospiraceae</taxon>
        <taxon>Agathobacter</taxon>
    </lineage>
</organism>
<evidence type="ECO:0000313" key="4">
    <source>
        <dbReference type="EMBL" id="RHL81293.1"/>
    </source>
</evidence>